<protein>
    <submittedName>
        <fullName evidence="1">Uncharacterized protein</fullName>
    </submittedName>
</protein>
<keyword evidence="2" id="KW-1185">Reference proteome</keyword>
<dbReference type="STRING" id="866536.Belba_1079"/>
<proteinExistence type="predicted"/>
<sequence length="141" mass="16027">MKKDKNRFPDQSELGYLNLSEHGDFFLKDIIDNPQATDMDEIPGAIGKFGLEASNPIPIHGVPNSRIYLDNLRLRNGSPTSYERMGSMSNPSIEMPIDKYKIYDETGKEITTIFISPYHLKCSEKAPEGFMILDQLMKKLL</sequence>
<dbReference type="HOGENOM" id="CLU_1821628_0_0_10"/>
<dbReference type="AlphaFoldDB" id="I3Z399"/>
<reference evidence="2" key="1">
    <citation type="submission" date="2012-06" db="EMBL/GenBank/DDBJ databases">
        <title>The complete genome of Belliella baltica DSM 15883.</title>
        <authorList>
            <person name="Lucas S."/>
            <person name="Copeland A."/>
            <person name="Lapidus A."/>
            <person name="Goodwin L."/>
            <person name="Pitluck S."/>
            <person name="Peters L."/>
            <person name="Mikhailova N."/>
            <person name="Davenport K."/>
            <person name="Kyrpides N."/>
            <person name="Mavromatis K."/>
            <person name="Pagani I."/>
            <person name="Ivanova N."/>
            <person name="Ovchinnikova G."/>
            <person name="Zeytun A."/>
            <person name="Detter J.C."/>
            <person name="Han C."/>
            <person name="Land M."/>
            <person name="Hauser L."/>
            <person name="Markowitz V."/>
            <person name="Cheng J.-F."/>
            <person name="Hugenholtz P."/>
            <person name="Woyke T."/>
            <person name="Wu D."/>
            <person name="Tindall B."/>
            <person name="Pomrenke H."/>
            <person name="Brambilla E."/>
            <person name="Klenk H.-P."/>
            <person name="Eisen J.A."/>
        </authorList>
    </citation>
    <scope>NUCLEOTIDE SEQUENCE [LARGE SCALE GENOMIC DNA]</scope>
    <source>
        <strain evidence="2">DSM 15883 / CIP 108006 / LMG 21964 / BA134</strain>
    </source>
</reference>
<dbReference type="EMBL" id="CP003281">
    <property type="protein sequence ID" value="AFL83717.1"/>
    <property type="molecule type" value="Genomic_DNA"/>
</dbReference>
<organism evidence="1 2">
    <name type="scientific">Belliella baltica (strain DSM 15883 / CIP 108006 / LMG 21964 / BA134)</name>
    <dbReference type="NCBI Taxonomy" id="866536"/>
    <lineage>
        <taxon>Bacteria</taxon>
        <taxon>Pseudomonadati</taxon>
        <taxon>Bacteroidota</taxon>
        <taxon>Cytophagia</taxon>
        <taxon>Cytophagales</taxon>
        <taxon>Cyclobacteriaceae</taxon>
        <taxon>Belliella</taxon>
    </lineage>
</organism>
<dbReference type="Proteomes" id="UP000006050">
    <property type="component" value="Chromosome"/>
</dbReference>
<name>I3Z399_BELBD</name>
<evidence type="ECO:0000313" key="2">
    <source>
        <dbReference type="Proteomes" id="UP000006050"/>
    </source>
</evidence>
<dbReference type="RefSeq" id="WP_014771723.1">
    <property type="nucleotide sequence ID" value="NC_018010.1"/>
</dbReference>
<gene>
    <name evidence="1" type="ordered locus">Belba_1079</name>
</gene>
<accession>I3Z399</accession>
<dbReference type="OrthoDB" id="5522619at2"/>
<dbReference type="KEGG" id="bbd:Belba_1079"/>
<evidence type="ECO:0000313" key="1">
    <source>
        <dbReference type="EMBL" id="AFL83717.1"/>
    </source>
</evidence>